<dbReference type="AlphaFoldDB" id="A0A7J7CV47"/>
<dbReference type="InParanoid" id="A0A7J7CV47"/>
<evidence type="ECO:0000313" key="3">
    <source>
        <dbReference type="EMBL" id="KAF5737960.1"/>
    </source>
</evidence>
<evidence type="ECO:0000259" key="2">
    <source>
        <dbReference type="PROSITE" id="PS50174"/>
    </source>
</evidence>
<proteinExistence type="predicted"/>
<dbReference type="PANTHER" id="PTHR46740">
    <property type="entry name" value="PROTEIN DYAD"/>
    <property type="match status" value="1"/>
</dbReference>
<dbReference type="GO" id="GO:0007131">
    <property type="term" value="P:reciprocal meiotic recombination"/>
    <property type="evidence" value="ECO:0007669"/>
    <property type="project" value="InterPro"/>
</dbReference>
<evidence type="ECO:0000256" key="1">
    <source>
        <dbReference type="SAM" id="MobiDB-lite"/>
    </source>
</evidence>
<reference evidence="3 4" key="1">
    <citation type="journal article" date="2020" name="Nat. Commun.">
        <title>Genome of Tripterygium wilfordii and identification of cytochrome P450 involved in triptolide biosynthesis.</title>
        <authorList>
            <person name="Tu L."/>
            <person name="Su P."/>
            <person name="Zhang Z."/>
            <person name="Gao L."/>
            <person name="Wang J."/>
            <person name="Hu T."/>
            <person name="Zhou J."/>
            <person name="Zhang Y."/>
            <person name="Zhao Y."/>
            <person name="Liu Y."/>
            <person name="Song Y."/>
            <person name="Tong Y."/>
            <person name="Lu Y."/>
            <person name="Yang J."/>
            <person name="Xu C."/>
            <person name="Jia M."/>
            <person name="Peters R.J."/>
            <person name="Huang L."/>
            <person name="Gao W."/>
        </authorList>
    </citation>
    <scope>NUCLEOTIDE SEQUENCE [LARGE SCALE GENOMIC DNA]</scope>
    <source>
        <strain evidence="4">cv. XIE 37</strain>
        <tissue evidence="3">Leaf</tissue>
    </source>
</reference>
<dbReference type="InterPro" id="IPR000467">
    <property type="entry name" value="G_patch_dom"/>
</dbReference>
<sequence>MKYLKKMQQSPADAVESPSLETQVPSTTAPICALVADEAAEHIKVGSFYELIDQSKLPGRTPNQLKSIRVVMLREKTRMRVSLRYPSVSSLREQISEGNAMKPDGKKIPMLDEKSVIEAELASELLYRRVPQLETAERSNFWDFWALPPMAETEKISSIRFNTGPSNVELSQGACWSKLESIGMNWGKRRKVRFLSRHVEGKHKQSTFEAEDKRKGKEKSEEADDDEKQKQSEQAESEEEDDDDRQNKMVVYKQRQKSKKKVLKNSIDRWSVERYKLAEENLLKIMKEKRAFFGRPMLRPVLRSEARKLIGDTGLLDHLLKHMSGKRFRRRHNSDGAMEYWLESADLVDIRREAGVQDPYWIPPDGWKPGDNPTQDPTCARDIRNLKEEMTKVKKNMWELVSKKKEEEVQAAAVADPVHYVADRGLGNDCLLHPLKETYMDLVKRKTKIEKQLMEISQTLTGIEVVMGEEDFGSSSSSAAIDSSNIGFQLLKKHGWKEGTGLGVSEQGRLEPVQAHLKSNKRGLGAEVKRKNHKSLESVTPKGKQDKEQQPSKKSKALSKKMRKMQEIEKRDTCDADPCFQIIDRGVPPHNEDDNVVKIGEEVGTEDDDAFVDDDDHILSRSDASEHVDTNVYEDREENVSVNEEDDGVMVMRVVMMD</sequence>
<dbReference type="InterPro" id="IPR059080">
    <property type="entry name" value="WHD_PTC1"/>
</dbReference>
<dbReference type="Pfam" id="PF25874">
    <property type="entry name" value="WHD_plant_repro"/>
    <property type="match status" value="1"/>
</dbReference>
<dbReference type="InterPro" id="IPR044221">
    <property type="entry name" value="DYAD/AMEIOTIC1"/>
</dbReference>
<dbReference type="Proteomes" id="UP000593562">
    <property type="component" value="Unassembled WGS sequence"/>
</dbReference>
<gene>
    <name evidence="3" type="ORF">HS088_TW13G00853</name>
</gene>
<keyword evidence="4" id="KW-1185">Reference proteome</keyword>
<evidence type="ECO:0000313" key="4">
    <source>
        <dbReference type="Proteomes" id="UP000593562"/>
    </source>
</evidence>
<dbReference type="EMBL" id="JAAARO010000013">
    <property type="protein sequence ID" value="KAF5737960.1"/>
    <property type="molecule type" value="Genomic_DNA"/>
</dbReference>
<feature type="region of interest" description="Disordered" evidence="1">
    <location>
        <begin position="516"/>
        <end position="563"/>
    </location>
</feature>
<dbReference type="SMART" id="SM00443">
    <property type="entry name" value="G_patch"/>
    <property type="match status" value="1"/>
</dbReference>
<dbReference type="PANTHER" id="PTHR46740:SF2">
    <property type="entry name" value="PROTEIN DYAD"/>
    <property type="match status" value="1"/>
</dbReference>
<name>A0A7J7CV47_TRIWF</name>
<feature type="compositionally biased region" description="Basic residues" evidence="1">
    <location>
        <begin position="553"/>
        <end position="563"/>
    </location>
</feature>
<accession>A0A7J7CV47</accession>
<dbReference type="GO" id="GO:0051177">
    <property type="term" value="P:meiotic sister chromatid cohesion"/>
    <property type="evidence" value="ECO:0007669"/>
    <property type="project" value="InterPro"/>
</dbReference>
<dbReference type="Pfam" id="PF01585">
    <property type="entry name" value="G-patch"/>
    <property type="match status" value="1"/>
</dbReference>
<comment type="caution">
    <text evidence="3">The sequence shown here is derived from an EMBL/GenBank/DDBJ whole genome shotgun (WGS) entry which is preliminary data.</text>
</comment>
<organism evidence="3 4">
    <name type="scientific">Tripterygium wilfordii</name>
    <name type="common">Thunder God vine</name>
    <dbReference type="NCBI Taxonomy" id="458696"/>
    <lineage>
        <taxon>Eukaryota</taxon>
        <taxon>Viridiplantae</taxon>
        <taxon>Streptophyta</taxon>
        <taxon>Embryophyta</taxon>
        <taxon>Tracheophyta</taxon>
        <taxon>Spermatophyta</taxon>
        <taxon>Magnoliopsida</taxon>
        <taxon>eudicotyledons</taxon>
        <taxon>Gunneridae</taxon>
        <taxon>Pentapetalae</taxon>
        <taxon>rosids</taxon>
        <taxon>fabids</taxon>
        <taxon>Celastrales</taxon>
        <taxon>Celastraceae</taxon>
        <taxon>Tripterygium</taxon>
    </lineage>
</organism>
<feature type="compositionally biased region" description="Acidic residues" evidence="1">
    <location>
        <begin position="235"/>
        <end position="244"/>
    </location>
</feature>
<feature type="region of interest" description="Disordered" evidence="1">
    <location>
        <begin position="1"/>
        <end position="22"/>
    </location>
</feature>
<feature type="compositionally biased region" description="Basic and acidic residues" evidence="1">
    <location>
        <begin position="210"/>
        <end position="220"/>
    </location>
</feature>
<feature type="domain" description="G-patch" evidence="2">
    <location>
        <begin position="483"/>
        <end position="529"/>
    </location>
</feature>
<dbReference type="PROSITE" id="PS50174">
    <property type="entry name" value="G_PATCH"/>
    <property type="match status" value="1"/>
</dbReference>
<dbReference type="GO" id="GO:0003676">
    <property type="term" value="F:nucleic acid binding"/>
    <property type="evidence" value="ECO:0007669"/>
    <property type="project" value="InterPro"/>
</dbReference>
<protein>
    <submittedName>
        <fullName evidence="3">Protein DYAD</fullName>
    </submittedName>
</protein>
<feature type="region of interest" description="Disordered" evidence="1">
    <location>
        <begin position="203"/>
        <end position="247"/>
    </location>
</feature>